<dbReference type="SMART" id="SM00717">
    <property type="entry name" value="SANT"/>
    <property type="match status" value="2"/>
</dbReference>
<dbReference type="GO" id="GO:0051083">
    <property type="term" value="P:'de novo' cotranslational protein folding"/>
    <property type="evidence" value="ECO:0007669"/>
    <property type="project" value="InterPro"/>
</dbReference>
<dbReference type="PROSITE" id="PS50076">
    <property type="entry name" value="DNAJ_2"/>
    <property type="match status" value="1"/>
</dbReference>
<dbReference type="SUPFAM" id="SSF46565">
    <property type="entry name" value="Chaperone J-domain"/>
    <property type="match status" value="1"/>
</dbReference>
<dbReference type="HOGENOM" id="CLU_019916_0_0_1"/>
<feature type="region of interest" description="Disordered" evidence="1">
    <location>
        <begin position="396"/>
        <end position="423"/>
    </location>
</feature>
<dbReference type="GO" id="GO:0005829">
    <property type="term" value="C:cytosol"/>
    <property type="evidence" value="ECO:0007669"/>
    <property type="project" value="TreeGrafter"/>
</dbReference>
<dbReference type="InterPro" id="IPR044634">
    <property type="entry name" value="Zuotin/DnaJC2"/>
</dbReference>
<sequence length="571" mass="65644">MSATTPPVASSKVDLFEYTEEQLLEEKVLTHYEILGISTFCSQDDVKKAFRRSSLKYHPDKHGHDKDYAFLALKQAHDTLYDHEKRQAYDSTTLPFDDAIPPPRDKLLQDDLLLYKDNDFYELYRPVFERNLRFDANLRPDAVGNAKNGNHNGKKKKAGKAKAPPTLGDADTPIAQVHAFYEYWIHFESWRDFSAQATDELQVENELENAESRFEKRWIQKEIDKRAKQLKKTEMSRIQLLVERAMEADPRLRKFRQEQLAAKEQAKRERQEKAEQQKIQAQLEHERQQQQEVVDRQRRAEEKVTREQQKKHIRKARQSLRKMASASFESLESEQKSSIVWADTYDMNLDVEVLCTNLDLTGLQSLAQELENITCPKESLTMIHQEVLVAKQRETDGDFSNGEQSSPSHNGTFSTKETTTSPVVTPALKPNLWTKEELSALAKAVKKYPPGGSSRWEQIALFVNNLCKQDEPRSKEECIEKYNNVAKTHSKPTESTNGVAAASEPENSSQSNEDVWTAEQDQQLQDGLAANPASMDKNERWTAITECVPGKSKKQCVQRFKVIRDALKKKK</sequence>
<dbReference type="InterPro" id="IPR001623">
    <property type="entry name" value="DnaJ_domain"/>
</dbReference>
<evidence type="ECO:0000259" key="2">
    <source>
        <dbReference type="PROSITE" id="PS50076"/>
    </source>
</evidence>
<dbReference type="InterPro" id="IPR009057">
    <property type="entry name" value="Homeodomain-like_sf"/>
</dbReference>
<feature type="compositionally biased region" description="Basic and acidic residues" evidence="1">
    <location>
        <begin position="264"/>
        <end position="276"/>
    </location>
</feature>
<dbReference type="GeneID" id="7202905"/>
<feature type="region of interest" description="Disordered" evidence="1">
    <location>
        <begin position="141"/>
        <end position="169"/>
    </location>
</feature>
<dbReference type="STRING" id="556484.B7G4P2"/>
<feature type="domain" description="Myb-like" evidence="3">
    <location>
        <begin position="425"/>
        <end position="486"/>
    </location>
</feature>
<dbReference type="OrthoDB" id="1690618at2759"/>
<dbReference type="GO" id="GO:0030544">
    <property type="term" value="F:Hsp70 protein binding"/>
    <property type="evidence" value="ECO:0007669"/>
    <property type="project" value="InterPro"/>
</dbReference>
<proteinExistence type="predicted"/>
<reference evidence="5" key="2">
    <citation type="submission" date="2008-08" db="EMBL/GenBank/DDBJ databases">
        <authorList>
            <consortium name="Diatom Consortium"/>
            <person name="Grigoriev I."/>
            <person name="Grimwood J."/>
            <person name="Kuo A."/>
            <person name="Otillar R.P."/>
            <person name="Salamov A."/>
            <person name="Detter J.C."/>
            <person name="Lindquist E."/>
            <person name="Shapiro H."/>
            <person name="Lucas S."/>
            <person name="Glavina del Rio T."/>
            <person name="Pitluck S."/>
            <person name="Rokhsar D."/>
            <person name="Bowler C."/>
        </authorList>
    </citation>
    <scope>GENOME REANNOTATION</scope>
    <source>
        <strain evidence="5">CCAP 1055/1</strain>
    </source>
</reference>
<feature type="domain" description="J" evidence="2">
    <location>
        <begin position="30"/>
        <end position="93"/>
    </location>
</feature>
<dbReference type="GO" id="GO:0043022">
    <property type="term" value="F:ribosome binding"/>
    <property type="evidence" value="ECO:0007669"/>
    <property type="project" value="InterPro"/>
</dbReference>
<evidence type="ECO:0000313" key="4">
    <source>
        <dbReference type="EMBL" id="EEC46487.1"/>
    </source>
</evidence>
<dbReference type="Pfam" id="PF00226">
    <property type="entry name" value="DnaJ"/>
    <property type="match status" value="1"/>
</dbReference>
<reference evidence="4 5" key="1">
    <citation type="journal article" date="2008" name="Nature">
        <title>The Phaeodactylum genome reveals the evolutionary history of diatom genomes.</title>
        <authorList>
            <person name="Bowler C."/>
            <person name="Allen A.E."/>
            <person name="Badger J.H."/>
            <person name="Grimwood J."/>
            <person name="Jabbari K."/>
            <person name="Kuo A."/>
            <person name="Maheswari U."/>
            <person name="Martens C."/>
            <person name="Maumus F."/>
            <person name="Otillar R.P."/>
            <person name="Rayko E."/>
            <person name="Salamov A."/>
            <person name="Vandepoele K."/>
            <person name="Beszteri B."/>
            <person name="Gruber A."/>
            <person name="Heijde M."/>
            <person name="Katinka M."/>
            <person name="Mock T."/>
            <person name="Valentin K."/>
            <person name="Verret F."/>
            <person name="Berges J.A."/>
            <person name="Brownlee C."/>
            <person name="Cadoret J.P."/>
            <person name="Chiovitti A."/>
            <person name="Choi C.J."/>
            <person name="Coesel S."/>
            <person name="De Martino A."/>
            <person name="Detter J.C."/>
            <person name="Durkin C."/>
            <person name="Falciatore A."/>
            <person name="Fournet J."/>
            <person name="Haruta M."/>
            <person name="Huysman M.J."/>
            <person name="Jenkins B.D."/>
            <person name="Jiroutova K."/>
            <person name="Jorgensen R.E."/>
            <person name="Joubert Y."/>
            <person name="Kaplan A."/>
            <person name="Kroger N."/>
            <person name="Kroth P.G."/>
            <person name="La Roche J."/>
            <person name="Lindquist E."/>
            <person name="Lommer M."/>
            <person name="Martin-Jezequel V."/>
            <person name="Lopez P.J."/>
            <person name="Lucas S."/>
            <person name="Mangogna M."/>
            <person name="McGinnis K."/>
            <person name="Medlin L.K."/>
            <person name="Montsant A."/>
            <person name="Oudot-Le Secq M.P."/>
            <person name="Napoli C."/>
            <person name="Obornik M."/>
            <person name="Parker M.S."/>
            <person name="Petit J.L."/>
            <person name="Porcel B.M."/>
            <person name="Poulsen N."/>
            <person name="Robison M."/>
            <person name="Rychlewski L."/>
            <person name="Rynearson T.A."/>
            <person name="Schmutz J."/>
            <person name="Shapiro H."/>
            <person name="Siaut M."/>
            <person name="Stanley M."/>
            <person name="Sussman M.R."/>
            <person name="Taylor A.R."/>
            <person name="Vardi A."/>
            <person name="von Dassow P."/>
            <person name="Vyverman W."/>
            <person name="Willis A."/>
            <person name="Wyrwicz L.S."/>
            <person name="Rokhsar D.S."/>
            <person name="Weissenbach J."/>
            <person name="Armbrust E.V."/>
            <person name="Green B.R."/>
            <person name="Van de Peer Y."/>
            <person name="Grigoriev I.V."/>
        </authorList>
    </citation>
    <scope>NUCLEOTIDE SEQUENCE [LARGE SCALE GENOMIC DNA]</scope>
    <source>
        <strain evidence="4 5">CCAP 1055/1</strain>
    </source>
</reference>
<dbReference type="Pfam" id="PF23082">
    <property type="entry name" value="Myb_DNA-binding_2"/>
    <property type="match status" value="1"/>
</dbReference>
<accession>B7G4P2</accession>
<dbReference type="GO" id="GO:0006450">
    <property type="term" value="P:regulation of translational fidelity"/>
    <property type="evidence" value="ECO:0007669"/>
    <property type="project" value="InterPro"/>
</dbReference>
<dbReference type="Gene3D" id="1.10.10.60">
    <property type="entry name" value="Homeodomain-like"/>
    <property type="match status" value="2"/>
</dbReference>
<keyword evidence="5" id="KW-1185">Reference proteome</keyword>
<evidence type="ECO:0000259" key="3">
    <source>
        <dbReference type="PROSITE" id="PS50090"/>
    </source>
</evidence>
<name>B7G4P2_PHATC</name>
<gene>
    <name evidence="4" type="ORF">PHATRDRAFT_47726</name>
</gene>
<protein>
    <recommendedName>
        <fullName evidence="6">DnaJ homolog subfamily C member 2</fullName>
    </recommendedName>
</protein>
<dbReference type="SUPFAM" id="SSF46689">
    <property type="entry name" value="Homeodomain-like"/>
    <property type="match status" value="2"/>
</dbReference>
<organism evidence="4 5">
    <name type="scientific">Phaeodactylum tricornutum (strain CCAP 1055/1)</name>
    <dbReference type="NCBI Taxonomy" id="556484"/>
    <lineage>
        <taxon>Eukaryota</taxon>
        <taxon>Sar</taxon>
        <taxon>Stramenopiles</taxon>
        <taxon>Ochrophyta</taxon>
        <taxon>Bacillariophyta</taxon>
        <taxon>Bacillariophyceae</taxon>
        <taxon>Bacillariophycidae</taxon>
        <taxon>Naviculales</taxon>
        <taxon>Phaeodactylaceae</taxon>
        <taxon>Phaeodactylum</taxon>
    </lineage>
</organism>
<dbReference type="SMART" id="SM00271">
    <property type="entry name" value="DnaJ"/>
    <property type="match status" value="1"/>
</dbReference>
<evidence type="ECO:0008006" key="6">
    <source>
        <dbReference type="Google" id="ProtNLM"/>
    </source>
</evidence>
<dbReference type="InterPro" id="IPR036869">
    <property type="entry name" value="J_dom_sf"/>
</dbReference>
<dbReference type="InterPro" id="IPR054076">
    <property type="entry name" value="ZUO1-like_ZHD"/>
</dbReference>
<dbReference type="CDD" id="cd00167">
    <property type="entry name" value="SANT"/>
    <property type="match status" value="2"/>
</dbReference>
<feature type="compositionally biased region" description="Polar residues" evidence="1">
    <location>
        <begin position="505"/>
        <end position="520"/>
    </location>
</feature>
<evidence type="ECO:0000313" key="5">
    <source>
        <dbReference type="Proteomes" id="UP000000759"/>
    </source>
</evidence>
<feature type="region of interest" description="Disordered" evidence="1">
    <location>
        <begin position="489"/>
        <end position="520"/>
    </location>
</feature>
<dbReference type="AlphaFoldDB" id="B7G4P2"/>
<dbReference type="PROSITE" id="PS50090">
    <property type="entry name" value="MYB_LIKE"/>
    <property type="match status" value="2"/>
</dbReference>
<dbReference type="Proteomes" id="UP000000759">
    <property type="component" value="Chromosome 14"/>
</dbReference>
<dbReference type="PaxDb" id="2850-Phatr47726"/>
<dbReference type="SMR" id="B7G4P2"/>
<feature type="compositionally biased region" description="Polar residues" evidence="1">
    <location>
        <begin position="401"/>
        <end position="423"/>
    </location>
</feature>
<dbReference type="Gene3D" id="1.10.287.110">
    <property type="entry name" value="DnaJ domain"/>
    <property type="match status" value="1"/>
</dbReference>
<dbReference type="FunCoup" id="B7G4P2">
    <property type="interactions" value="326"/>
</dbReference>
<dbReference type="InterPro" id="IPR001005">
    <property type="entry name" value="SANT/Myb"/>
</dbReference>
<feature type="compositionally biased region" description="Basic and acidic residues" evidence="1">
    <location>
        <begin position="283"/>
        <end position="310"/>
    </location>
</feature>
<dbReference type="KEGG" id="pti:PHATRDRAFT_47726"/>
<dbReference type="PRINTS" id="PR00625">
    <property type="entry name" value="JDOMAIN"/>
</dbReference>
<feature type="domain" description="Myb-like" evidence="3">
    <location>
        <begin position="508"/>
        <end position="564"/>
    </location>
</feature>
<feature type="region of interest" description="Disordered" evidence="1">
    <location>
        <begin position="260"/>
        <end position="318"/>
    </location>
</feature>
<dbReference type="PANTHER" id="PTHR43999:SF1">
    <property type="entry name" value="DNAJ HOMOLOG SUBFAMILY C MEMBER 2"/>
    <property type="match status" value="1"/>
</dbReference>
<dbReference type="Pfam" id="PF21884">
    <property type="entry name" value="ZUO1-like_ZHD"/>
    <property type="match status" value="1"/>
</dbReference>
<evidence type="ECO:0000256" key="1">
    <source>
        <dbReference type="SAM" id="MobiDB-lite"/>
    </source>
</evidence>
<dbReference type="EMBL" id="CM000616">
    <property type="protein sequence ID" value="EEC46487.1"/>
    <property type="molecule type" value="Genomic_DNA"/>
</dbReference>
<dbReference type="Pfam" id="PF00249">
    <property type="entry name" value="Myb_DNA-binding"/>
    <property type="match status" value="1"/>
</dbReference>
<dbReference type="CDD" id="cd06257">
    <property type="entry name" value="DnaJ"/>
    <property type="match status" value="1"/>
</dbReference>
<dbReference type="PANTHER" id="PTHR43999">
    <property type="entry name" value="DNAJ HOMOLOG SUBFAMILY C MEMBER 2"/>
    <property type="match status" value="1"/>
</dbReference>
<dbReference type="RefSeq" id="XP_002181947.1">
    <property type="nucleotide sequence ID" value="XM_002181911.1"/>
</dbReference>
<dbReference type="InParanoid" id="B7G4P2"/>
<dbReference type="eggNOG" id="KOG0724">
    <property type="taxonomic scope" value="Eukaryota"/>
</dbReference>